<protein>
    <submittedName>
        <fullName evidence="2">Uncharacterized protein</fullName>
    </submittedName>
</protein>
<proteinExistence type="predicted"/>
<dbReference type="Proteomes" id="UP000199017">
    <property type="component" value="Unassembled WGS sequence"/>
</dbReference>
<evidence type="ECO:0000256" key="1">
    <source>
        <dbReference type="SAM" id="Phobius"/>
    </source>
</evidence>
<dbReference type="STRING" id="930129.SAMN05216352_101184"/>
<gene>
    <name evidence="2" type="ORF">SAMN05216352_101184</name>
</gene>
<evidence type="ECO:0000313" key="3">
    <source>
        <dbReference type="Proteomes" id="UP000199017"/>
    </source>
</evidence>
<feature type="transmembrane region" description="Helical" evidence="1">
    <location>
        <begin position="6"/>
        <end position="22"/>
    </location>
</feature>
<accession>A0A1G8C3S0</accession>
<dbReference type="AlphaFoldDB" id="A0A1G8C3S0"/>
<feature type="transmembrane region" description="Helical" evidence="1">
    <location>
        <begin position="29"/>
        <end position="46"/>
    </location>
</feature>
<keyword evidence="3" id="KW-1185">Reference proteome</keyword>
<dbReference type="OrthoDB" id="2965169at2"/>
<feature type="transmembrane region" description="Helical" evidence="1">
    <location>
        <begin position="52"/>
        <end position="70"/>
    </location>
</feature>
<keyword evidence="1" id="KW-1133">Transmembrane helix</keyword>
<feature type="transmembrane region" description="Helical" evidence="1">
    <location>
        <begin position="161"/>
        <end position="180"/>
    </location>
</feature>
<dbReference type="Pfam" id="PF24124">
    <property type="entry name" value="YphA"/>
    <property type="match status" value="1"/>
</dbReference>
<keyword evidence="1" id="KW-0812">Transmembrane</keyword>
<feature type="transmembrane region" description="Helical" evidence="1">
    <location>
        <begin position="77"/>
        <end position="96"/>
    </location>
</feature>
<sequence>MENILLLIISWYLWIIQTFLVGKQNRYRFVLSLFLLAIISFYPLDWSFMQVTIKPVFILFFAGGFLCLCDQTSLNKWKIFFMSISFAYLFAALRLTEWYEPVIFLFGHLLTYIICFTFIFFLFFHSFKERLACAIIASCSGEIIYQLHILPFTSVLNVGEVFFLNYLITLIAALYSLELFHKLITMINNVASPPRSNLPG</sequence>
<evidence type="ECO:0000313" key="2">
    <source>
        <dbReference type="EMBL" id="SDH40013.1"/>
    </source>
</evidence>
<name>A0A1G8C3S0_9BACI</name>
<reference evidence="2 3" key="1">
    <citation type="submission" date="2016-10" db="EMBL/GenBank/DDBJ databases">
        <authorList>
            <person name="de Groot N.N."/>
        </authorList>
    </citation>
    <scope>NUCLEOTIDE SEQUENCE [LARGE SCALE GENOMIC DNA]</scope>
    <source>
        <strain evidence="3">P4B,CCM 7963,CECT 7998,DSM 25260,IBRC-M 10614,KCTC 13821</strain>
    </source>
</reference>
<feature type="transmembrane region" description="Helical" evidence="1">
    <location>
        <begin position="131"/>
        <end position="149"/>
    </location>
</feature>
<dbReference type="EMBL" id="FNDU01000001">
    <property type="protein sequence ID" value="SDH40013.1"/>
    <property type="molecule type" value="Genomic_DNA"/>
</dbReference>
<dbReference type="RefSeq" id="WP_091579612.1">
    <property type="nucleotide sequence ID" value="NZ_FNDU01000001.1"/>
</dbReference>
<keyword evidence="1" id="KW-0472">Membrane</keyword>
<feature type="transmembrane region" description="Helical" evidence="1">
    <location>
        <begin position="102"/>
        <end position="124"/>
    </location>
</feature>
<organism evidence="2 3">
    <name type="scientific">Alteribacillus bidgolensis</name>
    <dbReference type="NCBI Taxonomy" id="930129"/>
    <lineage>
        <taxon>Bacteria</taxon>
        <taxon>Bacillati</taxon>
        <taxon>Bacillota</taxon>
        <taxon>Bacilli</taxon>
        <taxon>Bacillales</taxon>
        <taxon>Bacillaceae</taxon>
        <taxon>Alteribacillus</taxon>
    </lineage>
</organism>
<dbReference type="InterPro" id="IPR014617">
    <property type="entry name" value="YphA_Bacsu"/>
</dbReference>